<organism evidence="2 3">
    <name type="scientific">Chungangia koreensis</name>
    <dbReference type="NCBI Taxonomy" id="752657"/>
    <lineage>
        <taxon>Bacteria</taxon>
        <taxon>Bacillati</taxon>
        <taxon>Bacillota</taxon>
        <taxon>Bacilli</taxon>
        <taxon>Lactobacillales</taxon>
        <taxon>Chungangia</taxon>
    </lineage>
</organism>
<feature type="domain" description="Type I restriction enzyme R protein C-terminal" evidence="1">
    <location>
        <begin position="12"/>
        <end position="180"/>
    </location>
</feature>
<feature type="non-terminal residue" evidence="2">
    <location>
        <position position="1"/>
    </location>
</feature>
<dbReference type="Pfam" id="PF12008">
    <property type="entry name" value="EcoR124_C"/>
    <property type="match status" value="1"/>
</dbReference>
<proteinExistence type="predicted"/>
<comment type="caution">
    <text evidence="2">The sequence shown here is derived from an EMBL/GenBank/DDBJ whole genome shotgun (WGS) entry which is preliminary data.</text>
</comment>
<dbReference type="InterPro" id="IPR022625">
    <property type="entry name" value="TypeI_RM_Rsu_C"/>
</dbReference>
<accession>A0ABV8X6P3</accession>
<dbReference type="EMBL" id="JBHSEC010000020">
    <property type="protein sequence ID" value="MFC4411446.1"/>
    <property type="molecule type" value="Genomic_DNA"/>
</dbReference>
<evidence type="ECO:0000313" key="3">
    <source>
        <dbReference type="Proteomes" id="UP001595817"/>
    </source>
</evidence>
<name>A0ABV8X6P3_9LACT</name>
<gene>
    <name evidence="2" type="ORF">ACFOZY_13545</name>
</gene>
<protein>
    <recommendedName>
        <fullName evidence="1">Type I restriction enzyme R protein C-terminal domain-containing protein</fullName>
    </recommendedName>
</protein>
<evidence type="ECO:0000313" key="2">
    <source>
        <dbReference type="EMBL" id="MFC4411446.1"/>
    </source>
</evidence>
<keyword evidence="3" id="KW-1185">Reference proteome</keyword>
<evidence type="ECO:0000259" key="1">
    <source>
        <dbReference type="Pfam" id="PF12008"/>
    </source>
</evidence>
<dbReference type="Proteomes" id="UP001595817">
    <property type="component" value="Unassembled WGS sequence"/>
</dbReference>
<reference evidence="3" key="1">
    <citation type="journal article" date="2019" name="Int. J. Syst. Evol. Microbiol.">
        <title>The Global Catalogue of Microorganisms (GCM) 10K type strain sequencing project: providing services to taxonomists for standard genome sequencing and annotation.</title>
        <authorList>
            <consortium name="The Broad Institute Genomics Platform"/>
            <consortium name="The Broad Institute Genome Sequencing Center for Infectious Disease"/>
            <person name="Wu L."/>
            <person name="Ma J."/>
        </authorList>
    </citation>
    <scope>NUCLEOTIDE SEQUENCE [LARGE SCALE GENOMIC DNA]</scope>
    <source>
        <strain evidence="3">CCUG 59778</strain>
    </source>
</reference>
<dbReference type="RefSeq" id="WP_417281994.1">
    <property type="nucleotide sequence ID" value="NZ_JBHSEC010000020.1"/>
</dbReference>
<sequence length="185" mass="21500">GGGSSFERPPLEVPYHPITLNKTIVDSTFFNKLFTRFVELAQSDSSKGKIEEALNGLHSKFSSLTREQQDYAEIIIQEIQNGKRSVDEGTDFLQMINEYQFHHEIKILKEFAGNFGLDVEKLKQIKNNVTSEKNLNQYGQFNNLKNSVDLEKAKEFIERENGQKLPRYKINQEIDKRLRNFILDK</sequence>